<dbReference type="AlphaFoldDB" id="A0A5N8X9K1"/>
<proteinExistence type="predicted"/>
<evidence type="ECO:0000313" key="5">
    <source>
        <dbReference type="Proteomes" id="UP000400924"/>
    </source>
</evidence>
<reference evidence="4 5" key="1">
    <citation type="submission" date="2019-07" db="EMBL/GenBank/DDBJ databases">
        <title>New species of Amycolatopsis and Streptomyces.</title>
        <authorList>
            <person name="Duangmal K."/>
            <person name="Teo W.F.A."/>
            <person name="Lipun K."/>
        </authorList>
    </citation>
    <scope>NUCLEOTIDE SEQUENCE [LARGE SCALE GENOMIC DNA]</scope>
    <source>
        <strain evidence="4 5">NBRC 106415</strain>
    </source>
</reference>
<dbReference type="EMBL" id="VJZC01000004">
    <property type="protein sequence ID" value="MPY55866.1"/>
    <property type="molecule type" value="Genomic_DNA"/>
</dbReference>
<comment type="caution">
    <text evidence="4">The sequence shown here is derived from an EMBL/GenBank/DDBJ whole genome shotgun (WGS) entry which is preliminary data.</text>
</comment>
<dbReference type="GO" id="GO:0003700">
    <property type="term" value="F:DNA-binding transcription factor activity"/>
    <property type="evidence" value="ECO:0007669"/>
    <property type="project" value="TreeGrafter"/>
</dbReference>
<dbReference type="Gene3D" id="1.10.357.10">
    <property type="entry name" value="Tetracycline Repressor, domain 2"/>
    <property type="match status" value="1"/>
</dbReference>
<evidence type="ECO:0000313" key="4">
    <source>
        <dbReference type="EMBL" id="MPY55866.1"/>
    </source>
</evidence>
<evidence type="ECO:0000256" key="1">
    <source>
        <dbReference type="ARBA" id="ARBA00023125"/>
    </source>
</evidence>
<dbReference type="OrthoDB" id="4542210at2"/>
<dbReference type="InterPro" id="IPR001647">
    <property type="entry name" value="HTH_TetR"/>
</dbReference>
<name>A0A5N8X9K1_9ACTN</name>
<dbReference type="PANTHER" id="PTHR30055">
    <property type="entry name" value="HTH-TYPE TRANSCRIPTIONAL REGULATOR RUTR"/>
    <property type="match status" value="1"/>
</dbReference>
<dbReference type="PANTHER" id="PTHR30055:SF209">
    <property type="entry name" value="POSSIBLE TRANSCRIPTIONAL REGULATORY PROTEIN (PROBABLY TETR-FAMILY)"/>
    <property type="match status" value="1"/>
</dbReference>
<keyword evidence="1 2" id="KW-0238">DNA-binding</keyword>
<dbReference type="Pfam" id="PF00440">
    <property type="entry name" value="TetR_N"/>
    <property type="match status" value="1"/>
</dbReference>
<evidence type="ECO:0000256" key="2">
    <source>
        <dbReference type="PROSITE-ProRule" id="PRU00335"/>
    </source>
</evidence>
<dbReference type="SUPFAM" id="SSF46689">
    <property type="entry name" value="Homeodomain-like"/>
    <property type="match status" value="1"/>
</dbReference>
<protein>
    <submittedName>
        <fullName evidence="4">Helix-turn-helix transcriptional regulator</fullName>
    </submittedName>
</protein>
<feature type="domain" description="HTH tetR-type" evidence="3">
    <location>
        <begin position="17"/>
        <end position="77"/>
    </location>
</feature>
<dbReference type="Proteomes" id="UP000400924">
    <property type="component" value="Unassembled WGS sequence"/>
</dbReference>
<keyword evidence="5" id="KW-1185">Reference proteome</keyword>
<sequence length="209" mass="22357">MTPTRCTTAGAERSDAARNRALLLAAARRLVGEHGAEHVTMEAVAKEAGVGKGTLFRRFGDREGLLCALLDEAEADFREAYTCGPPPLGPGAPPVDRLAAFGCALIDRATAVTDLGSALARQLRPQNRNASESGRACRRHVATLLREAGVDAEHDLLANALLAFATFETVDFLTREHGVSADHLHKTWTDLIRLVTRPDGTTIGTAHDK</sequence>
<gene>
    <name evidence="4" type="ORF">FNH08_01255</name>
</gene>
<dbReference type="PROSITE" id="PS50977">
    <property type="entry name" value="HTH_TETR_2"/>
    <property type="match status" value="1"/>
</dbReference>
<dbReference type="PRINTS" id="PR00455">
    <property type="entry name" value="HTHTETR"/>
</dbReference>
<dbReference type="GO" id="GO:0000976">
    <property type="term" value="F:transcription cis-regulatory region binding"/>
    <property type="evidence" value="ECO:0007669"/>
    <property type="project" value="TreeGrafter"/>
</dbReference>
<dbReference type="InterPro" id="IPR050109">
    <property type="entry name" value="HTH-type_TetR-like_transc_reg"/>
</dbReference>
<dbReference type="RefSeq" id="WP_152769349.1">
    <property type="nucleotide sequence ID" value="NZ_VJZC01000004.1"/>
</dbReference>
<evidence type="ECO:0000259" key="3">
    <source>
        <dbReference type="PROSITE" id="PS50977"/>
    </source>
</evidence>
<accession>A0A5N8X9K1</accession>
<feature type="DNA-binding region" description="H-T-H motif" evidence="2">
    <location>
        <begin position="40"/>
        <end position="59"/>
    </location>
</feature>
<organism evidence="4 5">
    <name type="scientific">Streptomyces spongiae</name>
    <dbReference type="NCBI Taxonomy" id="565072"/>
    <lineage>
        <taxon>Bacteria</taxon>
        <taxon>Bacillati</taxon>
        <taxon>Actinomycetota</taxon>
        <taxon>Actinomycetes</taxon>
        <taxon>Kitasatosporales</taxon>
        <taxon>Streptomycetaceae</taxon>
        <taxon>Streptomyces</taxon>
    </lineage>
</organism>
<dbReference type="InterPro" id="IPR009057">
    <property type="entry name" value="Homeodomain-like_sf"/>
</dbReference>